<evidence type="ECO:0000259" key="2">
    <source>
        <dbReference type="Pfam" id="PF00582"/>
    </source>
</evidence>
<evidence type="ECO:0000313" key="4">
    <source>
        <dbReference type="Proteomes" id="UP000258613"/>
    </source>
</evidence>
<organism evidence="3 4">
    <name type="scientific">Natrarchaeobaculum sulfurireducens</name>
    <dbReference type="NCBI Taxonomy" id="2044521"/>
    <lineage>
        <taxon>Archaea</taxon>
        <taxon>Methanobacteriati</taxon>
        <taxon>Methanobacteriota</taxon>
        <taxon>Stenosarchaea group</taxon>
        <taxon>Halobacteria</taxon>
        <taxon>Halobacteriales</taxon>
        <taxon>Natrialbaceae</taxon>
        <taxon>Natrarchaeobaculum</taxon>
    </lineage>
</organism>
<comment type="similarity">
    <text evidence="1">Belongs to the universal stress protein A family.</text>
</comment>
<dbReference type="PANTHER" id="PTHR46268">
    <property type="entry name" value="STRESS RESPONSE PROTEIN NHAX"/>
    <property type="match status" value="1"/>
</dbReference>
<accession>A0A346PQ28</accession>
<dbReference type="InterPro" id="IPR014729">
    <property type="entry name" value="Rossmann-like_a/b/a_fold"/>
</dbReference>
<dbReference type="Gene3D" id="3.40.50.620">
    <property type="entry name" value="HUPs"/>
    <property type="match status" value="1"/>
</dbReference>
<dbReference type="InterPro" id="IPR006016">
    <property type="entry name" value="UspA"/>
</dbReference>
<dbReference type="Pfam" id="PF00582">
    <property type="entry name" value="Usp"/>
    <property type="match status" value="1"/>
</dbReference>
<sequence>MYDSILVATDGSDAASTAVEHAVELARRLEVPLYAIAVLESRTEYDNAIVDPEAVDRRRREQASSWLEHVEALAKKGGVGVETTIRSGVPDEEIRAYAGELGVGAIVLGAQGRSSFRRALLGSTADRVVRLADQPVVVVDSDTE</sequence>
<dbReference type="GeneID" id="37642094"/>
<name>A0A346PQ28_9EURY</name>
<dbReference type="SUPFAM" id="SSF52402">
    <property type="entry name" value="Adenine nucleotide alpha hydrolases-like"/>
    <property type="match status" value="1"/>
</dbReference>
<dbReference type="CDD" id="cd00293">
    <property type="entry name" value="USP-like"/>
    <property type="match status" value="1"/>
</dbReference>
<proteinExistence type="inferred from homology"/>
<reference evidence="4" key="1">
    <citation type="submission" date="2018-02" db="EMBL/GenBank/DDBJ databases">
        <title>Phenotypic and genomic properties of facultatively anaerobic sulfur-reducing natronoarchaea from hypersaline soda lakes.</title>
        <authorList>
            <person name="Sorokin D.Y."/>
            <person name="Kublanov I.V."/>
            <person name="Roman P."/>
            <person name="Sinninghe Damste J.S."/>
            <person name="Golyshin P.N."/>
            <person name="Rojo D."/>
            <person name="Ciordia S."/>
            <person name="Mena M.D.C."/>
            <person name="Ferrer M."/>
            <person name="Messina E."/>
            <person name="Smedile F."/>
            <person name="La Spada G."/>
            <person name="La Cono V."/>
            <person name="Yakimov M.M."/>
        </authorList>
    </citation>
    <scope>NUCLEOTIDE SEQUENCE [LARGE SCALE GENOMIC DNA]</scope>
    <source>
        <strain evidence="4">AArc-Mg</strain>
    </source>
</reference>
<keyword evidence="4" id="KW-1185">Reference proteome</keyword>
<dbReference type="RefSeq" id="WP_117368326.1">
    <property type="nucleotide sequence ID" value="NZ_CP027033.1"/>
</dbReference>
<dbReference type="OrthoDB" id="105697at2157"/>
<protein>
    <submittedName>
        <fullName evidence="3">Universal stress protein</fullName>
    </submittedName>
</protein>
<dbReference type="InterPro" id="IPR006015">
    <property type="entry name" value="Universal_stress_UspA"/>
</dbReference>
<gene>
    <name evidence="3" type="ORF">AArcMg_1611</name>
</gene>
<dbReference type="PANTHER" id="PTHR46268:SF6">
    <property type="entry name" value="UNIVERSAL STRESS PROTEIN UP12"/>
    <property type="match status" value="1"/>
</dbReference>
<evidence type="ECO:0000256" key="1">
    <source>
        <dbReference type="ARBA" id="ARBA00008791"/>
    </source>
</evidence>
<evidence type="ECO:0000313" key="3">
    <source>
        <dbReference type="EMBL" id="AXR81623.1"/>
    </source>
</evidence>
<dbReference type="EMBL" id="CP027033">
    <property type="protein sequence ID" value="AXR81623.1"/>
    <property type="molecule type" value="Genomic_DNA"/>
</dbReference>
<dbReference type="AlphaFoldDB" id="A0A346PQ28"/>
<dbReference type="Proteomes" id="UP000258613">
    <property type="component" value="Chromosome"/>
</dbReference>
<dbReference type="PRINTS" id="PR01438">
    <property type="entry name" value="UNVRSLSTRESS"/>
</dbReference>
<feature type="domain" description="UspA" evidence="2">
    <location>
        <begin position="1"/>
        <end position="139"/>
    </location>
</feature>
<dbReference type="KEGG" id="nag:AArcMg_1611"/>